<comment type="similarity">
    <text evidence="1">Belongs to the proline racemase family.</text>
</comment>
<name>A0AAW5K1N5_9BACT</name>
<dbReference type="PIRSF" id="PIRSF029792">
    <property type="entry name" value="Pro_racemase"/>
    <property type="match status" value="1"/>
</dbReference>
<dbReference type="Pfam" id="PF05544">
    <property type="entry name" value="Pro_racemase"/>
    <property type="match status" value="1"/>
</dbReference>
<keyword evidence="3" id="KW-1185">Reference proteome</keyword>
<accession>A0AAW5K1N5</accession>
<evidence type="ECO:0000313" key="3">
    <source>
        <dbReference type="Proteomes" id="UP001205919"/>
    </source>
</evidence>
<gene>
    <name evidence="2" type="ORF">NE630_05080</name>
</gene>
<dbReference type="GO" id="GO:0047580">
    <property type="term" value="F:4-hydroxyproline epimerase activity"/>
    <property type="evidence" value="ECO:0007669"/>
    <property type="project" value="TreeGrafter"/>
</dbReference>
<dbReference type="SUPFAM" id="SSF54506">
    <property type="entry name" value="Diaminopimelate epimerase-like"/>
    <property type="match status" value="1"/>
</dbReference>
<dbReference type="FunFam" id="3.10.310.10:FF:000003">
    <property type="entry name" value="Proline racemase"/>
    <property type="match status" value="1"/>
</dbReference>
<dbReference type="EMBL" id="JANFYT010000008">
    <property type="protein sequence ID" value="MCQ4813801.1"/>
    <property type="molecule type" value="Genomic_DNA"/>
</dbReference>
<organism evidence="2 3">
    <name type="scientific">Cloacibacillus evryensis</name>
    <dbReference type="NCBI Taxonomy" id="508460"/>
    <lineage>
        <taxon>Bacteria</taxon>
        <taxon>Thermotogati</taxon>
        <taxon>Synergistota</taxon>
        <taxon>Synergistia</taxon>
        <taxon>Synergistales</taxon>
        <taxon>Synergistaceae</taxon>
        <taxon>Cloacibacillus</taxon>
    </lineage>
</organism>
<dbReference type="Proteomes" id="UP001205919">
    <property type="component" value="Unassembled WGS sequence"/>
</dbReference>
<reference evidence="2 3" key="1">
    <citation type="submission" date="2022-06" db="EMBL/GenBank/DDBJ databases">
        <title>Isolation of gut microbiota from human fecal samples.</title>
        <authorList>
            <person name="Pamer E.G."/>
            <person name="Barat B."/>
            <person name="Waligurski E."/>
            <person name="Medina S."/>
            <person name="Paddock L."/>
            <person name="Mostad J."/>
        </authorList>
    </citation>
    <scope>NUCLEOTIDE SEQUENCE [LARGE SCALE GENOMIC DNA]</scope>
    <source>
        <strain evidence="2 3">DFI.9.90</strain>
    </source>
</reference>
<protein>
    <submittedName>
        <fullName evidence="2">Proline racemase family protein</fullName>
    </submittedName>
</protein>
<dbReference type="AlphaFoldDB" id="A0AAW5K1N5"/>
<comment type="caution">
    <text evidence="2">The sequence shown here is derived from an EMBL/GenBank/DDBJ whole genome shotgun (WGS) entry which is preliminary data.</text>
</comment>
<dbReference type="InterPro" id="IPR008794">
    <property type="entry name" value="Pro_racemase_fam"/>
</dbReference>
<evidence type="ECO:0000313" key="2">
    <source>
        <dbReference type="EMBL" id="MCQ4813801.1"/>
    </source>
</evidence>
<sequence>MLQFTRIINAIDAHTAGEPVRVITSGIPNIPGDTMLDKMNWFEENSSDVRNFLMREPRGHRDMFGTILTPPVTKDGDVGVLYTHTTGQATMCGHGTIGVVKVLLETGIISSAEGENTVRIDAPAGRVTARAIVKNGKVAEVSFQNVPSFLYEDNIKADIPGIGSVKVSVSFGGGFYIFVEAEDLGLSVIPECGTEIVRHSMWLKEWGNKELNVVHPTNSGIKGIYGVIVTDPSQRIEEGWCSKETCVFADGAIDRSPCGTGTSARMALLYGRGEMKKGEKIFNSSILNTQFIGSIDDEVMVGSIKGIIPRIAGPAWITGFNQFVLDPEDPLNEGFLI</sequence>
<dbReference type="SFLD" id="SFLDS00028">
    <property type="entry name" value="Proline_Racemase"/>
    <property type="match status" value="1"/>
</dbReference>
<dbReference type="PANTHER" id="PTHR33442:SF1">
    <property type="entry name" value="TRANS-3-HYDROXY-L-PROLINE DEHYDRATASE"/>
    <property type="match status" value="1"/>
</dbReference>
<proteinExistence type="inferred from homology"/>
<dbReference type="Gene3D" id="3.10.310.10">
    <property type="entry name" value="Diaminopimelate Epimerase, Chain A, domain 1"/>
    <property type="match status" value="2"/>
</dbReference>
<evidence type="ECO:0000256" key="1">
    <source>
        <dbReference type="ARBA" id="ARBA00007529"/>
    </source>
</evidence>
<dbReference type="RefSeq" id="WP_008709450.1">
    <property type="nucleotide sequence ID" value="NZ_CABKQM010000003.1"/>
</dbReference>
<dbReference type="PANTHER" id="PTHR33442">
    <property type="entry name" value="TRANS-3-HYDROXY-L-PROLINE DEHYDRATASE"/>
    <property type="match status" value="1"/>
</dbReference>